<keyword evidence="9" id="KW-1185">Reference proteome</keyword>
<dbReference type="Ensembl" id="ENSMMOT00000024593.1">
    <property type="protein sequence ID" value="ENSMMOP00000024185.1"/>
    <property type="gene ID" value="ENSMMOG00000018391.1"/>
</dbReference>
<keyword evidence="3 6" id="KW-0732">Signal</keyword>
<evidence type="ECO:0000256" key="5">
    <source>
        <dbReference type="ARBA" id="ARBA00023180"/>
    </source>
</evidence>
<dbReference type="GO" id="GO:0005576">
    <property type="term" value="C:extracellular region"/>
    <property type="evidence" value="ECO:0007669"/>
    <property type="project" value="UniProtKB-SubCell"/>
</dbReference>
<dbReference type="SUPFAM" id="SSF53300">
    <property type="entry name" value="vWA-like"/>
    <property type="match status" value="2"/>
</dbReference>
<dbReference type="InterPro" id="IPR050525">
    <property type="entry name" value="ECM_Assembly_Org"/>
</dbReference>
<dbReference type="SMART" id="SM00327">
    <property type="entry name" value="VWA"/>
    <property type="match status" value="2"/>
</dbReference>
<name>A0A3Q3X7H1_MOLML</name>
<evidence type="ECO:0000313" key="8">
    <source>
        <dbReference type="Ensembl" id="ENSMMOP00000024185.1"/>
    </source>
</evidence>
<accession>A0A3Q3X7H1</accession>
<dbReference type="PANTHER" id="PTHR24020">
    <property type="entry name" value="COLLAGEN ALPHA"/>
    <property type="match status" value="1"/>
</dbReference>
<sequence length="422" mass="47020">KTFIRPRHGCVFLWRLLADIVFIVDESTSIGNKNFQLVRSFLSSIVSGLEVGLTNVRVGIATYNDTTTARAYLNTFHDKEEILQFIKNLPYNRGGTKTGAALDFARKEIFIEQKGRRKGVQQVAVVITDGESQDDVTDQAKLLRRTGVTVFAVGIQNASKPELDMMASHPPESTELLQIAGDPKRTVFVGNFDALKSINKGIITDICTSDGKENELPCLTARKRENILRFLCSVSAACEDVQTDIIFLTSIFERIPAKEYQTMKDFMKSVIHKSTIGRNKVHFGVMQFSNDQQRVLPLNRHYSKEDMSKAIDEMQQVNKSTHTGKAITEATKYFEAIQGGRPDLRQSLIVITDGKAEDYIVRPAAALRAKGVVIYAIGVLDANPAQLLEITNSPDSVFNARNFDALKDLENRVILKLCEPTG</sequence>
<keyword evidence="5" id="KW-0325">Glycoprotein</keyword>
<dbReference type="Gene3D" id="3.40.50.410">
    <property type="entry name" value="von Willebrand factor, type A domain"/>
    <property type="match status" value="2"/>
</dbReference>
<evidence type="ECO:0000256" key="6">
    <source>
        <dbReference type="SAM" id="SignalP"/>
    </source>
</evidence>
<feature type="chain" id="PRO_5018735817" description="VWFA domain-containing protein" evidence="6">
    <location>
        <begin position="30"/>
        <end position="422"/>
    </location>
</feature>
<dbReference type="CDD" id="cd01472">
    <property type="entry name" value="vWA_collagen"/>
    <property type="match status" value="1"/>
</dbReference>
<dbReference type="InterPro" id="IPR002035">
    <property type="entry name" value="VWF_A"/>
</dbReference>
<evidence type="ECO:0000313" key="9">
    <source>
        <dbReference type="Proteomes" id="UP000261620"/>
    </source>
</evidence>
<dbReference type="InterPro" id="IPR036465">
    <property type="entry name" value="vWFA_dom_sf"/>
</dbReference>
<keyword evidence="4" id="KW-0677">Repeat</keyword>
<evidence type="ECO:0000256" key="2">
    <source>
        <dbReference type="ARBA" id="ARBA00022525"/>
    </source>
</evidence>
<feature type="domain" description="VWFA" evidence="7">
    <location>
        <begin position="19"/>
        <end position="206"/>
    </location>
</feature>
<dbReference type="PRINTS" id="PR00453">
    <property type="entry name" value="VWFADOMAIN"/>
</dbReference>
<comment type="subcellular location">
    <subcellularLocation>
        <location evidence="1">Secreted</location>
    </subcellularLocation>
</comment>
<evidence type="ECO:0000256" key="3">
    <source>
        <dbReference type="ARBA" id="ARBA00022729"/>
    </source>
</evidence>
<reference evidence="8" key="1">
    <citation type="submission" date="2025-08" db="UniProtKB">
        <authorList>
            <consortium name="Ensembl"/>
        </authorList>
    </citation>
    <scope>IDENTIFICATION</scope>
</reference>
<dbReference type="Proteomes" id="UP000261620">
    <property type="component" value="Unplaced"/>
</dbReference>
<dbReference type="Pfam" id="PF00092">
    <property type="entry name" value="VWA"/>
    <property type="match status" value="2"/>
</dbReference>
<evidence type="ECO:0000256" key="4">
    <source>
        <dbReference type="ARBA" id="ARBA00022737"/>
    </source>
</evidence>
<evidence type="ECO:0000259" key="7">
    <source>
        <dbReference type="PROSITE" id="PS50234"/>
    </source>
</evidence>
<feature type="signal peptide" evidence="6">
    <location>
        <begin position="1"/>
        <end position="29"/>
    </location>
</feature>
<dbReference type="AlphaFoldDB" id="A0A3Q3X7H1"/>
<dbReference type="PANTHER" id="PTHR24020:SF86">
    <property type="entry name" value="COLLAGEN, TYPE VI, ALPHA 4"/>
    <property type="match status" value="1"/>
</dbReference>
<dbReference type="FunFam" id="3.40.50.410:FF:000004">
    <property type="entry name" value="collagen alpha-6(VI) chain"/>
    <property type="match status" value="2"/>
</dbReference>
<protein>
    <recommendedName>
        <fullName evidence="7">VWFA domain-containing protein</fullName>
    </recommendedName>
</protein>
<reference evidence="8" key="2">
    <citation type="submission" date="2025-09" db="UniProtKB">
        <authorList>
            <consortium name="Ensembl"/>
        </authorList>
    </citation>
    <scope>IDENTIFICATION</scope>
</reference>
<dbReference type="PROSITE" id="PS50234">
    <property type="entry name" value="VWFA"/>
    <property type="match status" value="2"/>
</dbReference>
<keyword evidence="2" id="KW-0964">Secreted</keyword>
<feature type="domain" description="VWFA" evidence="7">
    <location>
        <begin position="244"/>
        <end position="413"/>
    </location>
</feature>
<evidence type="ECO:0000256" key="1">
    <source>
        <dbReference type="ARBA" id="ARBA00004613"/>
    </source>
</evidence>
<proteinExistence type="predicted"/>
<organism evidence="8 9">
    <name type="scientific">Mola mola</name>
    <name type="common">Ocean sunfish</name>
    <name type="synonym">Tetraodon mola</name>
    <dbReference type="NCBI Taxonomy" id="94237"/>
    <lineage>
        <taxon>Eukaryota</taxon>
        <taxon>Metazoa</taxon>
        <taxon>Chordata</taxon>
        <taxon>Craniata</taxon>
        <taxon>Vertebrata</taxon>
        <taxon>Euteleostomi</taxon>
        <taxon>Actinopterygii</taxon>
        <taxon>Neopterygii</taxon>
        <taxon>Teleostei</taxon>
        <taxon>Neoteleostei</taxon>
        <taxon>Acanthomorphata</taxon>
        <taxon>Eupercaria</taxon>
        <taxon>Tetraodontiformes</taxon>
        <taxon>Molidae</taxon>
        <taxon>Mola</taxon>
    </lineage>
</organism>